<evidence type="ECO:0000313" key="2">
    <source>
        <dbReference type="Proteomes" id="UP000248703"/>
    </source>
</evidence>
<accession>A0A327RLW9</accession>
<proteinExistence type="predicted"/>
<dbReference type="RefSeq" id="WP_146603185.1">
    <property type="nucleotide sequence ID" value="NZ_QLLO01000001.1"/>
</dbReference>
<organism evidence="1 2">
    <name type="scientific">Olleya aquimaris</name>
    <dbReference type="NCBI Taxonomy" id="639310"/>
    <lineage>
        <taxon>Bacteria</taxon>
        <taxon>Pseudomonadati</taxon>
        <taxon>Bacteroidota</taxon>
        <taxon>Flavobacteriia</taxon>
        <taxon>Flavobacteriales</taxon>
        <taxon>Flavobacteriaceae</taxon>
    </lineage>
</organism>
<dbReference type="EMBL" id="QLLO01000001">
    <property type="protein sequence ID" value="RAJ18030.1"/>
    <property type="molecule type" value="Genomic_DNA"/>
</dbReference>
<comment type="caution">
    <text evidence="1">The sequence shown here is derived from an EMBL/GenBank/DDBJ whole genome shotgun (WGS) entry which is preliminary data.</text>
</comment>
<dbReference type="AlphaFoldDB" id="A0A327RLW9"/>
<sequence>MNPNKLLSIIVILCILPLIVMTANSGVEVVDNLEPLNNINTTTLSKDNLLEVGDDYFDIKVKLPKYKVVANLDKPVIITSNELIIELDTIATSNTTKYTIPNYTKITKIKQVK</sequence>
<dbReference type="OrthoDB" id="1444996at2"/>
<reference evidence="1 2" key="1">
    <citation type="submission" date="2018-06" db="EMBL/GenBank/DDBJ databases">
        <title>Genomic Encyclopedia of Archaeal and Bacterial Type Strains, Phase II (KMG-II): from individual species to whole genera.</title>
        <authorList>
            <person name="Goeker M."/>
        </authorList>
    </citation>
    <scope>NUCLEOTIDE SEQUENCE [LARGE SCALE GENOMIC DNA]</scope>
    <source>
        <strain evidence="1 2">DSM 24464</strain>
    </source>
</reference>
<keyword evidence="2" id="KW-1185">Reference proteome</keyword>
<dbReference type="Proteomes" id="UP000248703">
    <property type="component" value="Unassembled WGS sequence"/>
</dbReference>
<protein>
    <submittedName>
        <fullName evidence="1">Uncharacterized protein</fullName>
    </submittedName>
</protein>
<name>A0A327RLW9_9FLAO</name>
<evidence type="ECO:0000313" key="1">
    <source>
        <dbReference type="EMBL" id="RAJ18030.1"/>
    </source>
</evidence>
<gene>
    <name evidence="1" type="ORF">LY08_00302</name>
</gene>